<proteinExistence type="inferred from homology"/>
<dbReference type="InterPro" id="IPR014052">
    <property type="entry name" value="DNA_primase_ssu_euk/arc"/>
</dbReference>
<feature type="active site" evidence="11">
    <location>
        <position position="238"/>
    </location>
</feature>
<evidence type="ECO:0000313" key="15">
    <source>
        <dbReference type="Proteomes" id="UP000001901"/>
    </source>
</evidence>
<dbReference type="Gene3D" id="3.90.920.10">
    <property type="entry name" value="DNA primase, PRIM domain"/>
    <property type="match status" value="1"/>
</dbReference>
<comment type="subunit">
    <text evidence="11">Heterodimer of a small subunit (PriS) and a large subunit (PriL).</text>
</comment>
<feature type="active site" evidence="11">
    <location>
        <position position="90"/>
    </location>
</feature>
<evidence type="ECO:0000313" key="14">
    <source>
        <dbReference type="EMBL" id="ADB58845.1"/>
    </source>
</evidence>
<keyword evidence="6 11" id="KW-0235">DNA replication</keyword>
<evidence type="ECO:0000256" key="8">
    <source>
        <dbReference type="ARBA" id="ARBA00022842"/>
    </source>
</evidence>
<keyword evidence="10 11" id="KW-0464">Manganese</keyword>
<evidence type="ECO:0000256" key="9">
    <source>
        <dbReference type="ARBA" id="ARBA00023163"/>
    </source>
</evidence>
<dbReference type="GO" id="GO:0003899">
    <property type="term" value="F:DNA-directed RNA polymerase activity"/>
    <property type="evidence" value="ECO:0007669"/>
    <property type="project" value="UniProtKB-UniRule"/>
</dbReference>
<protein>
    <recommendedName>
        <fullName evidence="11">DNA primase small subunit PriS</fullName>
        <ecNumber evidence="11">2.7.7.-</ecNumber>
    </recommendedName>
</protein>
<dbReference type="HAMAP" id="MF_00700">
    <property type="entry name" value="DNA_primase_sml_arc"/>
    <property type="match status" value="1"/>
</dbReference>
<dbReference type="InterPro" id="IPR002755">
    <property type="entry name" value="DNA_primase_S"/>
</dbReference>
<dbReference type="eggNOG" id="arCOG04110">
    <property type="taxonomic scope" value="Archaea"/>
</dbReference>
<dbReference type="EMBL" id="CP001857">
    <property type="protein sequence ID" value="ADB58845.1"/>
    <property type="molecule type" value="Genomic_DNA"/>
</dbReference>
<evidence type="ECO:0000256" key="13">
    <source>
        <dbReference type="RuleBase" id="RU004224"/>
    </source>
</evidence>
<evidence type="ECO:0000256" key="2">
    <source>
        <dbReference type="ARBA" id="ARBA00022478"/>
    </source>
</evidence>
<dbReference type="Proteomes" id="UP000001901">
    <property type="component" value="Chromosome"/>
</dbReference>
<reference evidence="14 15" key="1">
    <citation type="journal article" date="2010" name="Stand. Genomic Sci.">
        <title>Complete genome sequence of Archaeoglobus profundus type strain (AV18).</title>
        <authorList>
            <person name="von Jan M."/>
            <person name="Lapidus A."/>
            <person name="Del Rio T.G."/>
            <person name="Copeland A."/>
            <person name="Tice H."/>
            <person name="Cheng J.F."/>
            <person name="Lucas S."/>
            <person name="Chen F."/>
            <person name="Nolan M."/>
            <person name="Goodwin L."/>
            <person name="Han C."/>
            <person name="Pitluck S."/>
            <person name="Liolios K."/>
            <person name="Ivanova N."/>
            <person name="Mavromatis K."/>
            <person name="Ovchinnikova G."/>
            <person name="Chertkov O."/>
            <person name="Pati A."/>
            <person name="Chen A."/>
            <person name="Palaniappan K."/>
            <person name="Land M."/>
            <person name="Hauser L."/>
            <person name="Chang Y.J."/>
            <person name="Jeffries C.D."/>
            <person name="Saunders E."/>
            <person name="Brettin T."/>
            <person name="Detter J.C."/>
            <person name="Chain P."/>
            <person name="Eichinger K."/>
            <person name="Huber H."/>
            <person name="Spring S."/>
            <person name="Rohde M."/>
            <person name="Goker M."/>
            <person name="Wirth R."/>
            <person name="Woyke T."/>
            <person name="Bristow J."/>
            <person name="Eisen J.A."/>
            <person name="Markowitz V."/>
            <person name="Hugenholtz P."/>
            <person name="Kyrpides N.C."/>
            <person name="Klenk H.P."/>
        </authorList>
    </citation>
    <scope>NUCLEOTIDE SEQUENCE [LARGE SCALE GENOMIC DNA]</scope>
    <source>
        <strain evidence="15">DSM 5631 / JCM 9629 / NBRC 100127 / Av18</strain>
    </source>
</reference>
<keyword evidence="9 11" id="KW-0804">Transcription</keyword>
<keyword evidence="4 11" id="KW-0808">Transferase</keyword>
<dbReference type="KEGG" id="apo:Arcpr_1801"/>
<dbReference type="Pfam" id="PF01896">
    <property type="entry name" value="DNA_primase_S"/>
    <property type="match status" value="1"/>
</dbReference>
<feature type="active site" evidence="11">
    <location>
        <position position="88"/>
    </location>
</feature>
<keyword evidence="7 11" id="KW-0479">Metal-binding</keyword>
<dbReference type="NCBIfam" id="TIGR00335">
    <property type="entry name" value="primase_sml"/>
    <property type="match status" value="1"/>
</dbReference>
<evidence type="ECO:0000256" key="11">
    <source>
        <dbReference type="HAMAP-Rule" id="MF_00700"/>
    </source>
</evidence>
<evidence type="ECO:0000256" key="7">
    <source>
        <dbReference type="ARBA" id="ARBA00022723"/>
    </source>
</evidence>
<dbReference type="OrthoDB" id="31125at2157"/>
<organism evidence="14 15">
    <name type="scientific">Archaeoglobus profundus (strain DSM 5631 / JCM 9629 / NBRC 100127 / Av18)</name>
    <dbReference type="NCBI Taxonomy" id="572546"/>
    <lineage>
        <taxon>Archaea</taxon>
        <taxon>Methanobacteriati</taxon>
        <taxon>Methanobacteriota</taxon>
        <taxon>Archaeoglobi</taxon>
        <taxon>Archaeoglobales</taxon>
        <taxon>Archaeoglobaceae</taxon>
        <taxon>Archaeoglobus</taxon>
    </lineage>
</organism>
<dbReference type="PaxDb" id="572546-Arcpr_1801"/>
<keyword evidence="5 11" id="KW-0548">Nucleotidyltransferase</keyword>
<comment type="function">
    <text evidence="13">RNA polymerase that catalyzes the synthesis of short RNA molecules used as primers for DNA polymerase during DNA replication.</text>
</comment>
<dbReference type="InterPro" id="IPR023639">
    <property type="entry name" value="DNA_primase_ssu_PriS"/>
</dbReference>
<dbReference type="CDD" id="cd04860">
    <property type="entry name" value="AE_Prim_S"/>
    <property type="match status" value="1"/>
</dbReference>
<evidence type="ECO:0000256" key="10">
    <source>
        <dbReference type="ARBA" id="ARBA00023211"/>
    </source>
</evidence>
<comment type="function">
    <text evidence="11">Catalytic subunit of DNA primase, an RNA polymerase that catalyzes the synthesis of short RNA molecules used as primers for DNA polymerase during DNA replication. The small subunit contains the primase catalytic core and has DNA synthesis activity on its own. Binding to the large subunit stabilizes and modulates the activity, increasing the rate of DNA synthesis while decreasing the length of the DNA fragments, and conferring RNA synthesis capability. The DNA polymerase activity may enable DNA primase to also catalyze primer extension after primer synthesis. May also play a role in DNA repair.</text>
</comment>
<comment type="similarity">
    <text evidence="1 11 12">Belongs to the eukaryotic-type primase small subunit family.</text>
</comment>
<comment type="cofactor">
    <cofactor evidence="11">
        <name>Mg(2+)</name>
        <dbReference type="ChEBI" id="CHEBI:18420"/>
    </cofactor>
    <cofactor evidence="11">
        <name>Mn(2+)</name>
        <dbReference type="ChEBI" id="CHEBI:29035"/>
    </cofactor>
</comment>
<name>D2RFF1_ARCPA</name>
<dbReference type="AlphaFoldDB" id="D2RFF1"/>
<evidence type="ECO:0000256" key="3">
    <source>
        <dbReference type="ARBA" id="ARBA00022515"/>
    </source>
</evidence>
<evidence type="ECO:0000256" key="1">
    <source>
        <dbReference type="ARBA" id="ARBA00009762"/>
    </source>
</evidence>
<keyword evidence="15" id="KW-1185">Reference proteome</keyword>
<dbReference type="PANTHER" id="PTHR10536">
    <property type="entry name" value="DNA PRIMASE SMALL SUBUNIT"/>
    <property type="match status" value="1"/>
</dbReference>
<gene>
    <name evidence="11" type="primary">priS</name>
    <name evidence="14" type="ordered locus">Arcpr_1801</name>
</gene>
<keyword evidence="3 11" id="KW-0639">Primosome</keyword>
<dbReference type="SUPFAM" id="SSF56747">
    <property type="entry name" value="Prim-pol domain"/>
    <property type="match status" value="1"/>
</dbReference>
<evidence type="ECO:0000256" key="12">
    <source>
        <dbReference type="RuleBase" id="RU003514"/>
    </source>
</evidence>
<dbReference type="GO" id="GO:0046872">
    <property type="term" value="F:metal ion binding"/>
    <property type="evidence" value="ECO:0007669"/>
    <property type="project" value="UniProtKB-KW"/>
</dbReference>
<dbReference type="STRING" id="572546.Arcpr_1801"/>
<keyword evidence="8 11" id="KW-0460">Magnesium</keyword>
<keyword evidence="2 11" id="KW-0240">DNA-directed RNA polymerase</keyword>
<dbReference type="GO" id="GO:0006269">
    <property type="term" value="P:DNA replication, synthesis of primer"/>
    <property type="evidence" value="ECO:0007669"/>
    <property type="project" value="UniProtKB-UniRule"/>
</dbReference>
<dbReference type="GO" id="GO:1990077">
    <property type="term" value="C:primosome complex"/>
    <property type="evidence" value="ECO:0007669"/>
    <property type="project" value="UniProtKB-KW"/>
</dbReference>
<dbReference type="GO" id="GO:0000428">
    <property type="term" value="C:DNA-directed RNA polymerase complex"/>
    <property type="evidence" value="ECO:0007669"/>
    <property type="project" value="UniProtKB-KW"/>
</dbReference>
<dbReference type="EC" id="2.7.7.-" evidence="11"/>
<dbReference type="HOGENOM" id="CLU_056123_1_0_2"/>
<evidence type="ECO:0000256" key="5">
    <source>
        <dbReference type="ARBA" id="ARBA00022695"/>
    </source>
</evidence>
<sequence>MKKFEEYYSKMKLYIPKNFDMREWAFVPLKNFPDFIMVRHISFSNPEELRDFILSNIPAHAYFSSAYYLKPSADMDEKEWRGADLIFDIDYDHLPTKSLDSAKREVFKLVKILENDFGIDSKDIEICFSGNRGYHVHVYDERFRNLGTMERREIVDYLTLRGFKLRGTQFERVCKLIYRYLLNAFKDGRIEKMVDEKAREILRTNLKEIKNGNLNIIPQPLRDELLDKCLRRLAVYVDPPVTADVKRLMRLPNSIHGKTGLKVVLVDLDELEGFDPKVDALAFGDDAVKVRILKRVRVELGGERYILGKGKHVLPEYVAIFLMCRGVALYGH</sequence>
<evidence type="ECO:0000256" key="6">
    <source>
        <dbReference type="ARBA" id="ARBA00022705"/>
    </source>
</evidence>
<accession>D2RFF1</accession>
<evidence type="ECO:0000256" key="4">
    <source>
        <dbReference type="ARBA" id="ARBA00022679"/>
    </source>
</evidence>